<dbReference type="RefSeq" id="WP_231416925.1">
    <property type="nucleotide sequence ID" value="NZ_CP126446.1"/>
</dbReference>
<evidence type="ECO:0000313" key="1">
    <source>
        <dbReference type="EMBL" id="WIF96655.1"/>
    </source>
</evidence>
<dbReference type="Proteomes" id="UP001236652">
    <property type="component" value="Chromosome"/>
</dbReference>
<organism evidence="1 2">
    <name type="scientific">Pontibacillus chungwhensis</name>
    <dbReference type="NCBI Taxonomy" id="265426"/>
    <lineage>
        <taxon>Bacteria</taxon>
        <taxon>Bacillati</taxon>
        <taxon>Bacillota</taxon>
        <taxon>Bacilli</taxon>
        <taxon>Bacillales</taxon>
        <taxon>Bacillaceae</taxon>
        <taxon>Pontibacillus</taxon>
    </lineage>
</organism>
<dbReference type="EMBL" id="CP126446">
    <property type="protein sequence ID" value="WIF96655.1"/>
    <property type="molecule type" value="Genomic_DNA"/>
</dbReference>
<evidence type="ECO:0000313" key="2">
    <source>
        <dbReference type="Proteomes" id="UP001236652"/>
    </source>
</evidence>
<sequence>MLYRHPYYCVTRSIKDGQQLYEEEELYLILSEDKITTNSNVFMLEHVFDLSYRKTAELYGFLYLHTNKGVFSFNVKHAPDELIRTFRSLK</sequence>
<gene>
    <name evidence="1" type="ORF">QNI29_12945</name>
</gene>
<keyword evidence="2" id="KW-1185">Reference proteome</keyword>
<proteinExistence type="predicted"/>
<evidence type="ECO:0008006" key="3">
    <source>
        <dbReference type="Google" id="ProtNLM"/>
    </source>
</evidence>
<accession>A0ABY8UW56</accession>
<protein>
    <recommendedName>
        <fullName evidence="3">YokE-like PH domain-containing protein</fullName>
    </recommendedName>
</protein>
<name>A0ABY8UW56_9BACI</name>
<reference evidence="1 2" key="1">
    <citation type="submission" date="2023-05" db="EMBL/GenBank/DDBJ databases">
        <title>Comparative genomics reveals the evidence of polycyclic aromatic hydrocarbons degradation in moderately halophilic genus Pontibacillus.</title>
        <authorList>
            <person name="Yang H."/>
            <person name="Qian Z."/>
        </authorList>
    </citation>
    <scope>NUCLEOTIDE SEQUENCE [LARGE SCALE GENOMIC DNA]</scope>
    <source>
        <strain evidence="2">HN14</strain>
    </source>
</reference>